<sequence>GGLHVLNLKSEDKQVIPFENWYGIFCQVHQKCGHGEQDATWN</sequence>
<dbReference type="Proteomes" id="UP000789831">
    <property type="component" value="Unassembled WGS sequence"/>
</dbReference>
<feature type="non-terminal residue" evidence="1">
    <location>
        <position position="42"/>
    </location>
</feature>
<dbReference type="EMBL" id="CAJVPL010016640">
    <property type="protein sequence ID" value="CAG8696148.1"/>
    <property type="molecule type" value="Genomic_DNA"/>
</dbReference>
<reference evidence="1" key="1">
    <citation type="submission" date="2021-06" db="EMBL/GenBank/DDBJ databases">
        <authorList>
            <person name="Kallberg Y."/>
            <person name="Tangrot J."/>
            <person name="Rosling A."/>
        </authorList>
    </citation>
    <scope>NUCLEOTIDE SEQUENCE</scope>
    <source>
        <strain evidence="1">MT106</strain>
    </source>
</reference>
<evidence type="ECO:0000313" key="2">
    <source>
        <dbReference type="Proteomes" id="UP000789831"/>
    </source>
</evidence>
<keyword evidence="2" id="KW-1185">Reference proteome</keyword>
<name>A0A9N9EX27_9GLOM</name>
<protein>
    <submittedName>
        <fullName evidence="1">575_t:CDS:1</fullName>
    </submittedName>
</protein>
<proteinExistence type="predicted"/>
<gene>
    <name evidence="1" type="ORF">AGERDE_LOCUS13280</name>
</gene>
<organism evidence="1 2">
    <name type="scientific">Ambispora gerdemannii</name>
    <dbReference type="NCBI Taxonomy" id="144530"/>
    <lineage>
        <taxon>Eukaryota</taxon>
        <taxon>Fungi</taxon>
        <taxon>Fungi incertae sedis</taxon>
        <taxon>Mucoromycota</taxon>
        <taxon>Glomeromycotina</taxon>
        <taxon>Glomeromycetes</taxon>
        <taxon>Archaeosporales</taxon>
        <taxon>Ambisporaceae</taxon>
        <taxon>Ambispora</taxon>
    </lineage>
</organism>
<comment type="caution">
    <text evidence="1">The sequence shown here is derived from an EMBL/GenBank/DDBJ whole genome shotgun (WGS) entry which is preliminary data.</text>
</comment>
<accession>A0A9N9EX27</accession>
<dbReference type="AlphaFoldDB" id="A0A9N9EX27"/>
<evidence type="ECO:0000313" key="1">
    <source>
        <dbReference type="EMBL" id="CAG8696148.1"/>
    </source>
</evidence>
<feature type="non-terminal residue" evidence="1">
    <location>
        <position position="1"/>
    </location>
</feature>